<feature type="region of interest" description="Disordered" evidence="10">
    <location>
        <begin position="52"/>
        <end position="99"/>
    </location>
</feature>
<keyword evidence="7 9" id="KW-0811">Translocation</keyword>
<evidence type="ECO:0000256" key="9">
    <source>
        <dbReference type="HAMAP-Rule" id="MF_00236"/>
    </source>
</evidence>
<dbReference type="InterPro" id="IPR003369">
    <property type="entry name" value="TatA/B/E"/>
</dbReference>
<feature type="compositionally biased region" description="Basic and acidic residues" evidence="10">
    <location>
        <begin position="87"/>
        <end position="99"/>
    </location>
</feature>
<accession>A0ABT1PVM5</accession>
<evidence type="ECO:0000256" key="4">
    <source>
        <dbReference type="ARBA" id="ARBA00022692"/>
    </source>
</evidence>
<evidence type="ECO:0000256" key="2">
    <source>
        <dbReference type="ARBA" id="ARBA00022448"/>
    </source>
</evidence>
<comment type="subcellular location">
    <subcellularLocation>
        <location evidence="1 9">Cell membrane</location>
        <topology evidence="1 9">Single-pass membrane protein</topology>
    </subcellularLocation>
</comment>
<organism evidence="11 12">
    <name type="scientific">Streptomyces humicola</name>
    <dbReference type="NCBI Taxonomy" id="2953240"/>
    <lineage>
        <taxon>Bacteria</taxon>
        <taxon>Bacillati</taxon>
        <taxon>Actinomycetota</taxon>
        <taxon>Actinomycetes</taxon>
        <taxon>Kitasatosporales</taxon>
        <taxon>Streptomycetaceae</taxon>
        <taxon>Streptomyces</taxon>
    </lineage>
</organism>
<comment type="caution">
    <text evidence="11">The sequence shown here is derived from an EMBL/GenBank/DDBJ whole genome shotgun (WGS) entry which is preliminary data.</text>
</comment>
<dbReference type="Proteomes" id="UP001057702">
    <property type="component" value="Unassembled WGS sequence"/>
</dbReference>
<keyword evidence="8 9" id="KW-0472">Membrane</keyword>
<evidence type="ECO:0000313" key="11">
    <source>
        <dbReference type="EMBL" id="MCQ4081721.1"/>
    </source>
</evidence>
<evidence type="ECO:0000256" key="10">
    <source>
        <dbReference type="SAM" id="MobiDB-lite"/>
    </source>
</evidence>
<feature type="compositionally biased region" description="Basic and acidic residues" evidence="10">
    <location>
        <begin position="52"/>
        <end position="67"/>
    </location>
</feature>
<comment type="function">
    <text evidence="9">Part of the twin-arginine translocation (Tat) system that transports large folded proteins containing a characteristic twin-arginine motif in their signal peptide across membranes. TatA could form the protein-conducting channel of the Tat system.</text>
</comment>
<evidence type="ECO:0000256" key="3">
    <source>
        <dbReference type="ARBA" id="ARBA00022475"/>
    </source>
</evidence>
<name>A0ABT1PVM5_9ACTN</name>
<keyword evidence="6 9" id="KW-1133">Transmembrane helix</keyword>
<proteinExistence type="inferred from homology"/>
<keyword evidence="2 9" id="KW-0813">Transport</keyword>
<evidence type="ECO:0000256" key="6">
    <source>
        <dbReference type="ARBA" id="ARBA00022989"/>
    </source>
</evidence>
<evidence type="ECO:0000256" key="1">
    <source>
        <dbReference type="ARBA" id="ARBA00004162"/>
    </source>
</evidence>
<evidence type="ECO:0000256" key="8">
    <source>
        <dbReference type="ARBA" id="ARBA00023136"/>
    </source>
</evidence>
<dbReference type="HAMAP" id="MF_00236">
    <property type="entry name" value="TatA_E"/>
    <property type="match status" value="1"/>
</dbReference>
<protein>
    <recommendedName>
        <fullName evidence="9">Sec-independent protein translocase protein TatA</fullName>
    </recommendedName>
</protein>
<dbReference type="RefSeq" id="WP_255920622.1">
    <property type="nucleotide sequence ID" value="NZ_JANFNG010000009.1"/>
</dbReference>
<keyword evidence="4 9" id="KW-0812">Transmembrane</keyword>
<dbReference type="InterPro" id="IPR006312">
    <property type="entry name" value="TatA/E"/>
</dbReference>
<dbReference type="PANTHER" id="PTHR42982">
    <property type="entry name" value="SEC-INDEPENDENT PROTEIN TRANSLOCASE PROTEIN TATA"/>
    <property type="match status" value="1"/>
</dbReference>
<keyword evidence="3 9" id="KW-1003">Cell membrane</keyword>
<dbReference type="EMBL" id="JANFNG010000009">
    <property type="protein sequence ID" value="MCQ4081721.1"/>
    <property type="molecule type" value="Genomic_DNA"/>
</dbReference>
<dbReference type="NCBIfam" id="NF001854">
    <property type="entry name" value="PRK00575.1"/>
    <property type="match status" value="1"/>
</dbReference>
<comment type="subunit">
    <text evidence="9">The Tat system comprises two distinct complexes: a TatABC complex, containing multiple copies of TatA, TatB and TatC subunits, and a separate TatA complex, containing only TatA subunits. Substrates initially bind to the TatABC complex, which probably triggers association of the separate TatA complex to form the active translocon.</text>
</comment>
<evidence type="ECO:0000313" key="12">
    <source>
        <dbReference type="Proteomes" id="UP001057702"/>
    </source>
</evidence>
<sequence length="99" mass="10821">MLRNGLEPWHLVIVVLVVFLLFGAKRLPDTARALGKSLRILKSETRALKDDFKEAASDEPQASEKQDAPAQRTISNAPGDSTTARPVVDKEPVEGDAKK</sequence>
<dbReference type="Gene3D" id="1.20.5.3310">
    <property type="match status" value="1"/>
</dbReference>
<dbReference type="NCBIfam" id="TIGR01411">
    <property type="entry name" value="tatAE"/>
    <property type="match status" value="1"/>
</dbReference>
<dbReference type="PANTHER" id="PTHR42982:SF8">
    <property type="entry name" value="SEC-INDEPENDENT PROTEIN TRANSLOCASE PROTEIN TATA"/>
    <property type="match status" value="1"/>
</dbReference>
<keyword evidence="12" id="KW-1185">Reference proteome</keyword>
<dbReference type="Pfam" id="PF02416">
    <property type="entry name" value="TatA_B_E"/>
    <property type="match status" value="1"/>
</dbReference>
<evidence type="ECO:0000256" key="7">
    <source>
        <dbReference type="ARBA" id="ARBA00023010"/>
    </source>
</evidence>
<keyword evidence="5 9" id="KW-0653">Protein transport</keyword>
<evidence type="ECO:0000256" key="5">
    <source>
        <dbReference type="ARBA" id="ARBA00022927"/>
    </source>
</evidence>
<comment type="similarity">
    <text evidence="9">Belongs to the TatA/E family.</text>
</comment>
<reference evidence="11" key="1">
    <citation type="submission" date="2022-06" db="EMBL/GenBank/DDBJ databases">
        <title>Draft genome sequence of Streptomyces sp. RB6PN25 isolated from peat swamp forest in Thailand.</title>
        <authorList>
            <person name="Duangmal K."/>
            <person name="Klaysubun C."/>
        </authorList>
    </citation>
    <scope>NUCLEOTIDE SEQUENCE</scope>
    <source>
        <strain evidence="11">RB6PN25</strain>
    </source>
</reference>
<gene>
    <name evidence="9 11" type="primary">tatA</name>
    <name evidence="11" type="ORF">NGB36_14160</name>
</gene>
<feature type="compositionally biased region" description="Polar residues" evidence="10">
    <location>
        <begin position="72"/>
        <end position="84"/>
    </location>
</feature>